<evidence type="ECO:0000313" key="2">
    <source>
        <dbReference type="Proteomes" id="UP000663864"/>
    </source>
</evidence>
<evidence type="ECO:0000313" key="1">
    <source>
        <dbReference type="EMBL" id="CAF1288373.1"/>
    </source>
</evidence>
<reference evidence="1" key="1">
    <citation type="submission" date="2021-02" db="EMBL/GenBank/DDBJ databases">
        <authorList>
            <person name="Nowell W R."/>
        </authorList>
    </citation>
    <scope>NUCLEOTIDE SEQUENCE</scope>
</reference>
<organism evidence="1 2">
    <name type="scientific">Rotaria sordida</name>
    <dbReference type="NCBI Taxonomy" id="392033"/>
    <lineage>
        <taxon>Eukaryota</taxon>
        <taxon>Metazoa</taxon>
        <taxon>Spiralia</taxon>
        <taxon>Gnathifera</taxon>
        <taxon>Rotifera</taxon>
        <taxon>Eurotatoria</taxon>
        <taxon>Bdelloidea</taxon>
        <taxon>Philodinida</taxon>
        <taxon>Philodinidae</taxon>
        <taxon>Rotaria</taxon>
    </lineage>
</organism>
<name>A0A815CK59_9BILA</name>
<accession>A0A815CK59</accession>
<protein>
    <submittedName>
        <fullName evidence="1">Uncharacterized protein</fullName>
    </submittedName>
</protein>
<dbReference type="EMBL" id="CAJNOT010002144">
    <property type="protein sequence ID" value="CAF1288373.1"/>
    <property type="molecule type" value="Genomic_DNA"/>
</dbReference>
<gene>
    <name evidence="1" type="ORF">ZHD862_LOCUS27311</name>
</gene>
<dbReference type="Proteomes" id="UP000663864">
    <property type="component" value="Unassembled WGS sequence"/>
</dbReference>
<comment type="caution">
    <text evidence="1">The sequence shown here is derived from an EMBL/GenBank/DDBJ whole genome shotgun (WGS) entry which is preliminary data.</text>
</comment>
<dbReference type="AlphaFoldDB" id="A0A815CK59"/>
<proteinExistence type="predicted"/>
<sequence length="436" mass="51451">MGDFMIQIREELKNYEIILHNDLEEFRKKLNTTRTDLFSYVQRQIKYLNNVLEEYKQEFDYLDQENEKTCDDNLQQFHRLCLSINQNDKNQVVVKKLLQNFQSAFTMRPNMLKYIPEYYFKDIHIDDFIKKQIPNESLLILPKNYYNSYSTIMNGYLSTDKNESDHHDDSLSNDQSEYLRLSSRFSSAKEHSFIPVESTSIDNLKIPPVKSSSMGFSYHKEMASQNNQIEIESKSRLVSTCSTIPEPDMRIDLLFEIPYQHNRNSCLVAYHENENFLLIYSLTSHQLEHFFERKLYDDQEKSSYKITDFVVSNSYIIFLNRLNNTNKCMIAIHDSDTLDRLRSFDLIDAILPLSMVSSYQRSRSTTTTSNNQLEPLLFVNDVKSHVIHCCTYEQYLISIQINAFGICPLDDRNLILVTSRDIRGLKVQNYLQRNNV</sequence>